<evidence type="ECO:0000313" key="2">
    <source>
        <dbReference type="Proteomes" id="UP000703269"/>
    </source>
</evidence>
<accession>A0A9P3LDP2</accession>
<sequence length="72" mass="8176">MSEASNTEDDVEPLGMSGLFRHPFRDRISGDFGQTFGLYDDRALPANERNMCTLSATIRAKPDHHIWYTSQT</sequence>
<reference evidence="1 2" key="1">
    <citation type="submission" date="2021-08" db="EMBL/GenBank/DDBJ databases">
        <title>Draft Genome Sequence of Phanerochaete sordida strain YK-624.</title>
        <authorList>
            <person name="Mori T."/>
            <person name="Dohra H."/>
            <person name="Suzuki T."/>
            <person name="Kawagishi H."/>
            <person name="Hirai H."/>
        </authorList>
    </citation>
    <scope>NUCLEOTIDE SEQUENCE [LARGE SCALE GENOMIC DNA]</scope>
    <source>
        <strain evidence="1 2">YK-624</strain>
    </source>
</reference>
<dbReference type="EMBL" id="BPQB01000018">
    <property type="protein sequence ID" value="GJE90774.1"/>
    <property type="molecule type" value="Genomic_DNA"/>
</dbReference>
<gene>
    <name evidence="1" type="ORF">PsYK624_069180</name>
</gene>
<dbReference type="AlphaFoldDB" id="A0A9P3LDP2"/>
<keyword evidence="2" id="KW-1185">Reference proteome</keyword>
<proteinExistence type="predicted"/>
<protein>
    <submittedName>
        <fullName evidence="1">Uncharacterized protein</fullName>
    </submittedName>
</protein>
<evidence type="ECO:0000313" key="1">
    <source>
        <dbReference type="EMBL" id="GJE90774.1"/>
    </source>
</evidence>
<name>A0A9P3LDP2_9APHY</name>
<dbReference type="Proteomes" id="UP000703269">
    <property type="component" value="Unassembled WGS sequence"/>
</dbReference>
<comment type="caution">
    <text evidence="1">The sequence shown here is derived from an EMBL/GenBank/DDBJ whole genome shotgun (WGS) entry which is preliminary data.</text>
</comment>
<organism evidence="1 2">
    <name type="scientific">Phanerochaete sordida</name>
    <dbReference type="NCBI Taxonomy" id="48140"/>
    <lineage>
        <taxon>Eukaryota</taxon>
        <taxon>Fungi</taxon>
        <taxon>Dikarya</taxon>
        <taxon>Basidiomycota</taxon>
        <taxon>Agaricomycotina</taxon>
        <taxon>Agaricomycetes</taxon>
        <taxon>Polyporales</taxon>
        <taxon>Phanerochaetaceae</taxon>
        <taxon>Phanerochaete</taxon>
    </lineage>
</organism>